<sequence length="181" mass="19067">MKKLLAFILCLYSTLSSVVAQPDSITTKTVVITPKTGVPGTAYTVSLLRNWKRYPGTDEGGTRWAKAIASGAFSLTVIPSGCVILAGTKPGPTPPTCTTTAPTQTTITIPAFTQTIAYVSATKSSFAGSNGGFHTNQFLTNADWADYSITGAPITDGAYSLSLNYMTTFDPPRLHNRAGCC</sequence>
<feature type="signal peptide" evidence="1">
    <location>
        <begin position="1"/>
        <end position="20"/>
    </location>
</feature>
<proteinExistence type="predicted"/>
<dbReference type="AlphaFoldDB" id="A0A7G5H2K7"/>
<gene>
    <name evidence="2" type="ORF">H3H32_10890</name>
</gene>
<protein>
    <submittedName>
        <fullName evidence="2">Uncharacterized protein</fullName>
    </submittedName>
</protein>
<keyword evidence="1" id="KW-0732">Signal</keyword>
<accession>A0A7G5H2K7</accession>
<name>A0A7G5H2K7_9BACT</name>
<dbReference type="KEGG" id="sfol:H3H32_10890"/>
<dbReference type="Proteomes" id="UP000515369">
    <property type="component" value="Chromosome"/>
</dbReference>
<evidence type="ECO:0000313" key="2">
    <source>
        <dbReference type="EMBL" id="QMW05349.1"/>
    </source>
</evidence>
<feature type="chain" id="PRO_5028840284" evidence="1">
    <location>
        <begin position="21"/>
        <end position="181"/>
    </location>
</feature>
<organism evidence="2 3">
    <name type="scientific">Spirosoma foliorum</name>
    <dbReference type="NCBI Taxonomy" id="2710596"/>
    <lineage>
        <taxon>Bacteria</taxon>
        <taxon>Pseudomonadati</taxon>
        <taxon>Bacteroidota</taxon>
        <taxon>Cytophagia</taxon>
        <taxon>Cytophagales</taxon>
        <taxon>Cytophagaceae</taxon>
        <taxon>Spirosoma</taxon>
    </lineage>
</organism>
<dbReference type="RefSeq" id="WP_182462695.1">
    <property type="nucleotide sequence ID" value="NZ_CP059732.1"/>
</dbReference>
<evidence type="ECO:0000313" key="3">
    <source>
        <dbReference type="Proteomes" id="UP000515369"/>
    </source>
</evidence>
<keyword evidence="3" id="KW-1185">Reference proteome</keyword>
<reference evidence="2 3" key="1">
    <citation type="submission" date="2020-07" db="EMBL/GenBank/DDBJ databases">
        <title>Spirosoma foliorum sp. nov., isolated from the leaves on the Nejang mountain Korea, Republic of.</title>
        <authorList>
            <person name="Ho H."/>
            <person name="Lee Y.-J."/>
            <person name="Nurcahyanto D.-A."/>
            <person name="Kim S.-G."/>
        </authorList>
    </citation>
    <scope>NUCLEOTIDE SEQUENCE [LARGE SCALE GENOMIC DNA]</scope>
    <source>
        <strain evidence="2 3">PL0136</strain>
    </source>
</reference>
<dbReference type="EMBL" id="CP059732">
    <property type="protein sequence ID" value="QMW05349.1"/>
    <property type="molecule type" value="Genomic_DNA"/>
</dbReference>
<evidence type="ECO:0000256" key="1">
    <source>
        <dbReference type="SAM" id="SignalP"/>
    </source>
</evidence>